<proteinExistence type="predicted"/>
<evidence type="ECO:0000313" key="1">
    <source>
        <dbReference type="EMBL" id="KAF9613633.1"/>
    </source>
</evidence>
<dbReference type="PANTHER" id="PTHR47832">
    <property type="entry name" value="DNA PHOTOLYASE"/>
    <property type="match status" value="1"/>
</dbReference>
<protein>
    <submittedName>
        <fullName evidence="1">Uncharacterized protein</fullName>
    </submittedName>
</protein>
<dbReference type="AlphaFoldDB" id="A0A835ID60"/>
<keyword evidence="2" id="KW-1185">Reference proteome</keyword>
<gene>
    <name evidence="1" type="ORF">IFM89_009459</name>
</gene>
<sequence length="118" mass="13511">MRNWFGRSSSFLPQKPSFSIDDQASPLHAMTNSLKSISLGEIKIDHYPSTISNKSMFISIIHMTLQRKSKLSELRECCIGIEIRELDAGHCPHDERLEEVNSFICEWAVNMERSLLPC</sequence>
<name>A0A835ID60_9MAGN</name>
<dbReference type="PANTHER" id="PTHR47832:SF1">
    <property type="entry name" value="DNA PHOTOLYASE"/>
    <property type="match status" value="1"/>
</dbReference>
<evidence type="ECO:0000313" key="2">
    <source>
        <dbReference type="Proteomes" id="UP000631114"/>
    </source>
</evidence>
<accession>A0A835ID60</accession>
<dbReference type="EMBL" id="JADFTS010000003">
    <property type="protein sequence ID" value="KAF9613633.1"/>
    <property type="molecule type" value="Genomic_DNA"/>
</dbReference>
<reference evidence="1 2" key="1">
    <citation type="submission" date="2020-10" db="EMBL/GenBank/DDBJ databases">
        <title>The Coptis chinensis genome and diversification of protoberbering-type alkaloids.</title>
        <authorList>
            <person name="Wang B."/>
            <person name="Shu S."/>
            <person name="Song C."/>
            <person name="Liu Y."/>
        </authorList>
    </citation>
    <scope>NUCLEOTIDE SEQUENCE [LARGE SCALE GENOMIC DNA]</scope>
    <source>
        <strain evidence="1">HL-2020</strain>
        <tissue evidence="1">Leaf</tissue>
    </source>
</reference>
<organism evidence="1 2">
    <name type="scientific">Coptis chinensis</name>
    <dbReference type="NCBI Taxonomy" id="261450"/>
    <lineage>
        <taxon>Eukaryota</taxon>
        <taxon>Viridiplantae</taxon>
        <taxon>Streptophyta</taxon>
        <taxon>Embryophyta</taxon>
        <taxon>Tracheophyta</taxon>
        <taxon>Spermatophyta</taxon>
        <taxon>Magnoliopsida</taxon>
        <taxon>Ranunculales</taxon>
        <taxon>Ranunculaceae</taxon>
        <taxon>Coptidoideae</taxon>
        <taxon>Coptis</taxon>
    </lineage>
</organism>
<comment type="caution">
    <text evidence="1">The sequence shown here is derived from an EMBL/GenBank/DDBJ whole genome shotgun (WGS) entry which is preliminary data.</text>
</comment>
<dbReference type="Proteomes" id="UP000631114">
    <property type="component" value="Unassembled WGS sequence"/>
</dbReference>